<feature type="compositionally biased region" description="Basic and acidic residues" evidence="1">
    <location>
        <begin position="222"/>
        <end position="234"/>
    </location>
</feature>
<dbReference type="AlphaFoldDB" id="A0A3G8JGI3"/>
<keyword evidence="2" id="KW-0812">Transmembrane</keyword>
<gene>
    <name evidence="3" type="ORF">D7316_00284</name>
</gene>
<dbReference type="EMBL" id="CP033972">
    <property type="protein sequence ID" value="AZG43715.1"/>
    <property type="molecule type" value="Genomic_DNA"/>
</dbReference>
<evidence type="ECO:0000256" key="1">
    <source>
        <dbReference type="SAM" id="MobiDB-lite"/>
    </source>
</evidence>
<sequence>MLTLALAATLIGFVFLVLGLITGTVWLAIACIVVCLVGLGFLIADIVRSGRRRDEPSIGDFVDADAHADDDEVVRDERTTGYRASDDVVDQPSPDVAVPEPRPGVGAPRPPAPAADPRPSATRAGNAPAREGNLDDYLRSVGGVGPAPGQSQQPANRPPMNQPPMNQPPMNRPATNQPPRPPAGPQYAQPGAGGPQAPRRPHRYRDEPATESFPDAAGDQDAQPREPRPQKFDPLDPNWRPPLD</sequence>
<keyword evidence="2" id="KW-1133">Transmembrane helix</keyword>
<reference evidence="3 4" key="1">
    <citation type="submission" date="2018-11" db="EMBL/GenBank/DDBJ databases">
        <title>Gordonia insulae sp. nov., isolated from an island soil.</title>
        <authorList>
            <person name="Kim Y.S."/>
            <person name="Kim S.B."/>
        </authorList>
    </citation>
    <scope>NUCLEOTIDE SEQUENCE [LARGE SCALE GENOMIC DNA]</scope>
    <source>
        <strain evidence="3 4">MMS17-SY073</strain>
    </source>
</reference>
<dbReference type="Proteomes" id="UP000271469">
    <property type="component" value="Chromosome"/>
</dbReference>
<feature type="compositionally biased region" description="Basic and acidic residues" evidence="1">
    <location>
        <begin position="77"/>
        <end position="86"/>
    </location>
</feature>
<evidence type="ECO:0000313" key="4">
    <source>
        <dbReference type="Proteomes" id="UP000271469"/>
    </source>
</evidence>
<accession>A0A3G8JGI3</accession>
<feature type="compositionally biased region" description="Low complexity" evidence="1">
    <location>
        <begin position="90"/>
        <end position="107"/>
    </location>
</feature>
<feature type="region of interest" description="Disordered" evidence="1">
    <location>
        <begin position="77"/>
        <end position="244"/>
    </location>
</feature>
<organism evidence="3 4">
    <name type="scientific">Gordonia insulae</name>
    <dbReference type="NCBI Taxonomy" id="2420509"/>
    <lineage>
        <taxon>Bacteria</taxon>
        <taxon>Bacillati</taxon>
        <taxon>Actinomycetota</taxon>
        <taxon>Actinomycetes</taxon>
        <taxon>Mycobacteriales</taxon>
        <taxon>Gordoniaceae</taxon>
        <taxon>Gordonia</taxon>
    </lineage>
</organism>
<dbReference type="KEGG" id="gom:D7316_00284"/>
<evidence type="ECO:0000313" key="3">
    <source>
        <dbReference type="EMBL" id="AZG43715.1"/>
    </source>
</evidence>
<keyword evidence="2" id="KW-0472">Membrane</keyword>
<protein>
    <submittedName>
        <fullName evidence="3">Uncharacterized protein</fullName>
    </submittedName>
</protein>
<dbReference type="OrthoDB" id="4380815at2"/>
<feature type="compositionally biased region" description="Pro residues" evidence="1">
    <location>
        <begin position="156"/>
        <end position="184"/>
    </location>
</feature>
<dbReference type="RefSeq" id="WP_124706709.1">
    <property type="nucleotide sequence ID" value="NZ_CP033972.1"/>
</dbReference>
<name>A0A3G8JGI3_9ACTN</name>
<feature type="transmembrane region" description="Helical" evidence="2">
    <location>
        <begin position="29"/>
        <end position="47"/>
    </location>
</feature>
<keyword evidence="4" id="KW-1185">Reference proteome</keyword>
<evidence type="ECO:0000256" key="2">
    <source>
        <dbReference type="SAM" id="Phobius"/>
    </source>
</evidence>
<proteinExistence type="predicted"/>